<dbReference type="RefSeq" id="WP_219003827.1">
    <property type="nucleotide sequence ID" value="NZ_CP079194.1"/>
</dbReference>
<gene>
    <name evidence="2" type="ORF">KYE46_04730</name>
</gene>
<keyword evidence="3" id="KW-1185">Reference proteome</keyword>
<evidence type="ECO:0000313" key="2">
    <source>
        <dbReference type="EMBL" id="QXT40552.1"/>
    </source>
</evidence>
<protein>
    <submittedName>
        <fullName evidence="2">DUF1801 domain-containing protein</fullName>
    </submittedName>
</protein>
<organism evidence="2 3">
    <name type="scientific">Gymnodinialimonas ceratoperidinii</name>
    <dbReference type="NCBI Taxonomy" id="2856823"/>
    <lineage>
        <taxon>Bacteria</taxon>
        <taxon>Pseudomonadati</taxon>
        <taxon>Pseudomonadota</taxon>
        <taxon>Alphaproteobacteria</taxon>
        <taxon>Rhodobacterales</taxon>
        <taxon>Paracoccaceae</taxon>
        <taxon>Gymnodinialimonas</taxon>
    </lineage>
</organism>
<sequence>MTENKTQPTDADVMAFLDAVEHPTRRADGLTLDALFRQVTGFEPQMWGPSIVGYGRYDYTYKTGRSGSSLATGFSPRKANLSIYIMPGYADFGEMLDRLGKHKKGAACLYINKLADVDLGVLEEIIAAGLRDLDAIWPVKPR</sequence>
<dbReference type="Proteomes" id="UP000825009">
    <property type="component" value="Chromosome"/>
</dbReference>
<reference evidence="2 3" key="1">
    <citation type="submission" date="2021-07" db="EMBL/GenBank/DDBJ databases">
        <title>A novel Jannaschia species isolated from marine dinoflagellate Ceratoperidinium margalefii.</title>
        <authorList>
            <person name="Jiang Y."/>
            <person name="Li Z."/>
        </authorList>
    </citation>
    <scope>NUCLEOTIDE SEQUENCE [LARGE SCALE GENOMIC DNA]</scope>
    <source>
        <strain evidence="2 3">J12C1-MA-4</strain>
    </source>
</reference>
<name>A0A8F6YDU2_9RHOB</name>
<proteinExistence type="predicted"/>
<accession>A0A8F6YDU2</accession>
<dbReference type="InterPro" id="IPR014922">
    <property type="entry name" value="YdhG-like"/>
</dbReference>
<evidence type="ECO:0000259" key="1">
    <source>
        <dbReference type="Pfam" id="PF08818"/>
    </source>
</evidence>
<dbReference type="Pfam" id="PF08818">
    <property type="entry name" value="DUF1801"/>
    <property type="match status" value="1"/>
</dbReference>
<dbReference type="EMBL" id="CP079194">
    <property type="protein sequence ID" value="QXT40552.1"/>
    <property type="molecule type" value="Genomic_DNA"/>
</dbReference>
<evidence type="ECO:0000313" key="3">
    <source>
        <dbReference type="Proteomes" id="UP000825009"/>
    </source>
</evidence>
<feature type="domain" description="YdhG-like" evidence="1">
    <location>
        <begin position="25"/>
        <end position="128"/>
    </location>
</feature>
<dbReference type="KEGG" id="gce:KYE46_04730"/>
<dbReference type="AlphaFoldDB" id="A0A8F6YDU2"/>